<dbReference type="PANTHER" id="PTHR28097:SF1">
    <property type="entry name" value="PHEROMONE A FACTOR RECEPTOR"/>
    <property type="match status" value="1"/>
</dbReference>
<evidence type="ECO:0000256" key="4">
    <source>
        <dbReference type="ARBA" id="ARBA00022692"/>
    </source>
</evidence>
<evidence type="ECO:0000256" key="1">
    <source>
        <dbReference type="ARBA" id="ARBA00004141"/>
    </source>
</evidence>
<proteinExistence type="inferred from homology"/>
<dbReference type="PANTHER" id="PTHR28097">
    <property type="entry name" value="PHEROMONE A FACTOR RECEPTOR"/>
    <property type="match status" value="1"/>
</dbReference>
<feature type="transmembrane region" description="Helical" evidence="10">
    <location>
        <begin position="270"/>
        <end position="290"/>
    </location>
</feature>
<evidence type="ECO:0000313" key="11">
    <source>
        <dbReference type="EMBL" id="ADM24775.1"/>
    </source>
</evidence>
<dbReference type="CDD" id="cd14966">
    <property type="entry name" value="7tmD_STE3"/>
    <property type="match status" value="1"/>
</dbReference>
<evidence type="ECO:0000256" key="5">
    <source>
        <dbReference type="ARBA" id="ARBA00022989"/>
    </source>
</evidence>
<dbReference type="PRINTS" id="PR00899">
    <property type="entry name" value="GPCRSTE3"/>
</dbReference>
<keyword evidence="9" id="KW-0807">Transducer</keyword>
<keyword evidence="4 10" id="KW-0812">Transmembrane</keyword>
<comment type="similarity">
    <text evidence="2">Belongs to the G-protein coupled receptor 4 family.</text>
</comment>
<evidence type="ECO:0000256" key="9">
    <source>
        <dbReference type="ARBA" id="ARBA00023224"/>
    </source>
</evidence>
<evidence type="ECO:0000256" key="7">
    <source>
        <dbReference type="ARBA" id="ARBA00023136"/>
    </source>
</evidence>
<dbReference type="EMBL" id="GU474641">
    <property type="protein sequence ID" value="ADM24775.1"/>
    <property type="molecule type" value="Genomic_DNA"/>
</dbReference>
<dbReference type="GO" id="GO:0004932">
    <property type="term" value="F:mating-type factor pheromone receptor activity"/>
    <property type="evidence" value="ECO:0007669"/>
    <property type="project" value="InterPro"/>
</dbReference>
<feature type="transmembrane region" description="Helical" evidence="10">
    <location>
        <begin position="161"/>
        <end position="182"/>
    </location>
</feature>
<keyword evidence="3" id="KW-0589">Pheromone response</keyword>
<dbReference type="InterPro" id="IPR001499">
    <property type="entry name" value="GPCR_STE3"/>
</dbReference>
<name>E0XNN7_SPOSA</name>
<keyword evidence="5 10" id="KW-1133">Transmembrane helix</keyword>
<evidence type="ECO:0000256" key="2">
    <source>
        <dbReference type="ARBA" id="ARBA00011085"/>
    </source>
</evidence>
<feature type="transmembrane region" description="Helical" evidence="10">
    <location>
        <begin position="207"/>
        <end position="231"/>
    </location>
</feature>
<feature type="transmembrane region" description="Helical" evidence="10">
    <location>
        <begin position="6"/>
        <end position="24"/>
    </location>
</feature>
<reference evidence="11" key="1">
    <citation type="journal article" date="2010" name="PLoS Genet.">
        <title>A deviation from the bipolar-tetrapolar mating paradigm in an early diverged basidiomycete.</title>
        <authorList>
            <person name="Coelho M.A."/>
            <person name="Sampaio J.P."/>
            <person name="Goncalves P."/>
        </authorList>
    </citation>
    <scope>NUCLEOTIDE SEQUENCE</scope>
    <source>
        <strain evidence="11">CBS 490</strain>
    </source>
</reference>
<dbReference type="Pfam" id="PF02076">
    <property type="entry name" value="STE3"/>
    <property type="match status" value="1"/>
</dbReference>
<organism evidence="11">
    <name type="scientific">Sporidiobolus salmonicolor</name>
    <name type="common">Yeast-like fungus</name>
    <name type="synonym">Sporobolomyces salmonicolor</name>
    <dbReference type="NCBI Taxonomy" id="5005"/>
    <lineage>
        <taxon>Eukaryota</taxon>
        <taxon>Fungi</taxon>
        <taxon>Dikarya</taxon>
        <taxon>Basidiomycota</taxon>
        <taxon>Pucciniomycotina</taxon>
        <taxon>Microbotryomycetes</taxon>
        <taxon>Sporidiobolales</taxon>
        <taxon>Sporidiobolaceae</taxon>
        <taxon>Sporobolomyces</taxon>
    </lineage>
</organism>
<keyword evidence="7 10" id="KW-0472">Membrane</keyword>
<evidence type="ECO:0000256" key="8">
    <source>
        <dbReference type="ARBA" id="ARBA00023170"/>
    </source>
</evidence>
<protein>
    <submittedName>
        <fullName evidence="11">Mating pheromone receptor</fullName>
    </submittedName>
</protein>
<feature type="transmembrane region" description="Helical" evidence="10">
    <location>
        <begin position="112"/>
        <end position="132"/>
    </location>
</feature>
<comment type="subcellular location">
    <subcellularLocation>
        <location evidence="1">Membrane</location>
        <topology evidence="1">Multi-pass membrane protein</topology>
    </subcellularLocation>
</comment>
<evidence type="ECO:0000256" key="10">
    <source>
        <dbReference type="SAM" id="Phobius"/>
    </source>
</evidence>
<dbReference type="GO" id="GO:0000750">
    <property type="term" value="P:pheromone-dependent signal transduction involved in conjugation with cellular fusion"/>
    <property type="evidence" value="ECO:0007669"/>
    <property type="project" value="TreeGrafter"/>
</dbReference>
<accession>E0XNN7</accession>
<evidence type="ECO:0000256" key="3">
    <source>
        <dbReference type="ARBA" id="ARBA00022507"/>
    </source>
</evidence>
<feature type="transmembrane region" description="Helical" evidence="10">
    <location>
        <begin position="36"/>
        <end position="56"/>
    </location>
</feature>
<sequence>MSSNLVLMICSGVLVLLNTAPLYWQFAQGNSGPTAMGVWVMVANLNDLINAAVWYHDAVDRAPIWCDISVKVILGGQVGRLAAVACIARFLADVVSPRATAITHQDRRRRAIFDYSMSFGVPIVVMACHIIYQPNHYAIFHGGGCEVTQTMTWPTLVLRMIWGPVFALTGVLYSTYTVYRLIRHRRDFSRVTAGAHSALTTARFIRLAALSISYLLVGLPLSLYSTFIAIVSTGRFTDYDWQYVHSAWKIQPVVLYDALQPVDPNTWSDVVVGVIFFAAFGFGTDATLVLKKVLHSCCASVKAAFPSSWCLRRPSRPDILQSMENGGLPTPVMVYTHEVKRQPLGQGVKVMVEEQQDVY</sequence>
<evidence type="ECO:0000256" key="6">
    <source>
        <dbReference type="ARBA" id="ARBA00023040"/>
    </source>
</evidence>
<keyword evidence="8 11" id="KW-0675">Receptor</keyword>
<keyword evidence="6" id="KW-0297">G-protein coupled receptor</keyword>
<gene>
    <name evidence="11" type="primary">STE3</name>
</gene>
<dbReference type="GO" id="GO:0005886">
    <property type="term" value="C:plasma membrane"/>
    <property type="evidence" value="ECO:0007669"/>
    <property type="project" value="TreeGrafter"/>
</dbReference>
<dbReference type="AlphaFoldDB" id="E0XNN7"/>